<gene>
    <name evidence="4" type="ORF">QBC35DRAFT_502514</name>
</gene>
<dbReference type="SUPFAM" id="SSF49503">
    <property type="entry name" value="Cupredoxins"/>
    <property type="match status" value="1"/>
</dbReference>
<evidence type="ECO:0000256" key="2">
    <source>
        <dbReference type="SAM" id="Phobius"/>
    </source>
</evidence>
<dbReference type="InterPro" id="IPR008972">
    <property type="entry name" value="Cupredoxin"/>
</dbReference>
<feature type="transmembrane region" description="Helical" evidence="2">
    <location>
        <begin position="226"/>
        <end position="249"/>
    </location>
</feature>
<dbReference type="Proteomes" id="UP001302126">
    <property type="component" value="Unassembled WGS sequence"/>
</dbReference>
<name>A0AAN6WPZ1_9PEZI</name>
<keyword evidence="2" id="KW-0472">Membrane</keyword>
<comment type="caution">
    <text evidence="4">The sequence shown here is derived from an EMBL/GenBank/DDBJ whole genome shotgun (WGS) entry which is preliminary data.</text>
</comment>
<keyword evidence="3" id="KW-0732">Signal</keyword>
<protein>
    <recommendedName>
        <fullName evidence="6">Extracellular serine-rich protein</fullName>
    </recommendedName>
</protein>
<feature type="region of interest" description="Disordered" evidence="1">
    <location>
        <begin position="265"/>
        <end position="308"/>
    </location>
</feature>
<keyword evidence="2" id="KW-0812">Transmembrane</keyword>
<evidence type="ECO:0000256" key="3">
    <source>
        <dbReference type="SAM" id="SignalP"/>
    </source>
</evidence>
<dbReference type="PANTHER" id="PTHR34883:SF8">
    <property type="entry name" value="EXTRACELLULAR SERINE-RICH PROTEIN (AFU_ORTHOLOGUE AFUA_6G00670)"/>
    <property type="match status" value="1"/>
</dbReference>
<keyword evidence="2" id="KW-1133">Transmembrane helix</keyword>
<dbReference type="AlphaFoldDB" id="A0AAN6WPZ1"/>
<organism evidence="4 5">
    <name type="scientific">Podospora australis</name>
    <dbReference type="NCBI Taxonomy" id="1536484"/>
    <lineage>
        <taxon>Eukaryota</taxon>
        <taxon>Fungi</taxon>
        <taxon>Dikarya</taxon>
        <taxon>Ascomycota</taxon>
        <taxon>Pezizomycotina</taxon>
        <taxon>Sordariomycetes</taxon>
        <taxon>Sordariomycetidae</taxon>
        <taxon>Sordariales</taxon>
        <taxon>Podosporaceae</taxon>
        <taxon>Podospora</taxon>
    </lineage>
</organism>
<keyword evidence="5" id="KW-1185">Reference proteome</keyword>
<dbReference type="InterPro" id="IPR052953">
    <property type="entry name" value="Ser-rich/MCO-related"/>
</dbReference>
<feature type="region of interest" description="Disordered" evidence="1">
    <location>
        <begin position="21"/>
        <end position="49"/>
    </location>
</feature>
<accession>A0AAN6WPZ1</accession>
<dbReference type="CDD" id="cd00920">
    <property type="entry name" value="Cupredoxin"/>
    <property type="match status" value="1"/>
</dbReference>
<feature type="compositionally biased region" description="Low complexity" evidence="1">
    <location>
        <begin position="184"/>
        <end position="208"/>
    </location>
</feature>
<feature type="signal peptide" evidence="3">
    <location>
        <begin position="1"/>
        <end position="19"/>
    </location>
</feature>
<evidence type="ECO:0008006" key="6">
    <source>
        <dbReference type="Google" id="ProtNLM"/>
    </source>
</evidence>
<feature type="region of interest" description="Disordered" evidence="1">
    <location>
        <begin position="178"/>
        <end position="220"/>
    </location>
</feature>
<evidence type="ECO:0000313" key="4">
    <source>
        <dbReference type="EMBL" id="KAK4185970.1"/>
    </source>
</evidence>
<reference evidence="4" key="2">
    <citation type="submission" date="2023-05" db="EMBL/GenBank/DDBJ databases">
        <authorList>
            <consortium name="Lawrence Berkeley National Laboratory"/>
            <person name="Steindorff A."/>
            <person name="Hensen N."/>
            <person name="Bonometti L."/>
            <person name="Westerberg I."/>
            <person name="Brannstrom I.O."/>
            <person name="Guillou S."/>
            <person name="Cros-Aarteil S."/>
            <person name="Calhoun S."/>
            <person name="Haridas S."/>
            <person name="Kuo A."/>
            <person name="Mondo S."/>
            <person name="Pangilinan J."/>
            <person name="Riley R."/>
            <person name="Labutti K."/>
            <person name="Andreopoulos B."/>
            <person name="Lipzen A."/>
            <person name="Chen C."/>
            <person name="Yanf M."/>
            <person name="Daum C."/>
            <person name="Ng V."/>
            <person name="Clum A."/>
            <person name="Ohm R."/>
            <person name="Martin F."/>
            <person name="Silar P."/>
            <person name="Natvig D."/>
            <person name="Lalanne C."/>
            <person name="Gautier V."/>
            <person name="Ament-Velasquez S.L."/>
            <person name="Kruys A."/>
            <person name="Hutchinson M.I."/>
            <person name="Powell A.J."/>
            <person name="Barry K."/>
            <person name="Miller A.N."/>
            <person name="Grigoriev I.V."/>
            <person name="Debuchy R."/>
            <person name="Gladieux P."/>
            <person name="Thoren M.H."/>
            <person name="Johannesson H."/>
        </authorList>
    </citation>
    <scope>NUCLEOTIDE SEQUENCE</scope>
    <source>
        <strain evidence="4">PSN309</strain>
    </source>
</reference>
<sequence>MLLPYSLGLVATMAATVMGQDQYTDGTTPTPTSSTTRTGTSTASSSTGPATVTIAVGREGHLFTPREAKANVGDIIKFNFYPGGHRVARAEFGWPCIPYEYVHENGGGFYTGVFTPQAILNPLPSYEVKVNDTEPIFFYCAAPASCTDWQMVGVINPNATFTLDAQIASAKEAQYQLEPGEPFPSETSKPRPSTSTSPAPAGTDPAASGNTDNNASTGSSSLSSGAIAGIAIGAAAVVLLAGALLFLCGRRGGFDKAYRRSTHAFGGNNGGPPPPGAMVDANYPKSPGQSTMSAFPGPNGQTYPHQDPYYKHGMSPVVAPYSPGGQHPGFVSQHHTGYSDVHSQGYPHSAHGTSPKPEMAPHFHPPPVQAPVELPSSEAPMSMAEHSPPPPQYPQGQDLWGGQGQDGHSPGCLPRAL</sequence>
<dbReference type="PANTHER" id="PTHR34883">
    <property type="entry name" value="SERINE-RICH PROTEIN, PUTATIVE-RELATED-RELATED"/>
    <property type="match status" value="1"/>
</dbReference>
<feature type="compositionally biased region" description="Polar residues" evidence="1">
    <location>
        <begin position="287"/>
        <end position="304"/>
    </location>
</feature>
<feature type="chain" id="PRO_5042886927" description="Extracellular serine-rich protein" evidence="3">
    <location>
        <begin position="20"/>
        <end position="417"/>
    </location>
</feature>
<evidence type="ECO:0000313" key="5">
    <source>
        <dbReference type="Proteomes" id="UP001302126"/>
    </source>
</evidence>
<reference evidence="4" key="1">
    <citation type="journal article" date="2023" name="Mol. Phylogenet. Evol.">
        <title>Genome-scale phylogeny and comparative genomics of the fungal order Sordariales.</title>
        <authorList>
            <person name="Hensen N."/>
            <person name="Bonometti L."/>
            <person name="Westerberg I."/>
            <person name="Brannstrom I.O."/>
            <person name="Guillou S."/>
            <person name="Cros-Aarteil S."/>
            <person name="Calhoun S."/>
            <person name="Haridas S."/>
            <person name="Kuo A."/>
            <person name="Mondo S."/>
            <person name="Pangilinan J."/>
            <person name="Riley R."/>
            <person name="LaButti K."/>
            <person name="Andreopoulos B."/>
            <person name="Lipzen A."/>
            <person name="Chen C."/>
            <person name="Yan M."/>
            <person name="Daum C."/>
            <person name="Ng V."/>
            <person name="Clum A."/>
            <person name="Steindorff A."/>
            <person name="Ohm R.A."/>
            <person name="Martin F."/>
            <person name="Silar P."/>
            <person name="Natvig D.O."/>
            <person name="Lalanne C."/>
            <person name="Gautier V."/>
            <person name="Ament-Velasquez S.L."/>
            <person name="Kruys A."/>
            <person name="Hutchinson M.I."/>
            <person name="Powell A.J."/>
            <person name="Barry K."/>
            <person name="Miller A.N."/>
            <person name="Grigoriev I.V."/>
            <person name="Debuchy R."/>
            <person name="Gladieux P."/>
            <person name="Hiltunen Thoren M."/>
            <person name="Johannesson H."/>
        </authorList>
    </citation>
    <scope>NUCLEOTIDE SEQUENCE</scope>
    <source>
        <strain evidence="4">PSN309</strain>
    </source>
</reference>
<feature type="region of interest" description="Disordered" evidence="1">
    <location>
        <begin position="320"/>
        <end position="417"/>
    </location>
</feature>
<feature type="compositionally biased region" description="Low complexity" evidence="1">
    <location>
        <begin position="24"/>
        <end position="49"/>
    </location>
</feature>
<proteinExistence type="predicted"/>
<evidence type="ECO:0000256" key="1">
    <source>
        <dbReference type="SAM" id="MobiDB-lite"/>
    </source>
</evidence>
<dbReference type="EMBL" id="MU864435">
    <property type="protein sequence ID" value="KAK4185970.1"/>
    <property type="molecule type" value="Genomic_DNA"/>
</dbReference>
<dbReference type="Gene3D" id="2.60.40.420">
    <property type="entry name" value="Cupredoxins - blue copper proteins"/>
    <property type="match status" value="1"/>
</dbReference>